<dbReference type="AlphaFoldDB" id="A0A382UC87"/>
<name>A0A382UC87_9ZZZZ</name>
<gene>
    <name evidence="1" type="ORF">METZ01_LOCUS384754</name>
</gene>
<reference evidence="1" key="1">
    <citation type="submission" date="2018-05" db="EMBL/GenBank/DDBJ databases">
        <authorList>
            <person name="Lanie J.A."/>
            <person name="Ng W.-L."/>
            <person name="Kazmierczak K.M."/>
            <person name="Andrzejewski T.M."/>
            <person name="Davidsen T.M."/>
            <person name="Wayne K.J."/>
            <person name="Tettelin H."/>
            <person name="Glass J.I."/>
            <person name="Rusch D."/>
            <person name="Podicherti R."/>
            <person name="Tsui H.-C.T."/>
            <person name="Winkler M.E."/>
        </authorList>
    </citation>
    <scope>NUCLEOTIDE SEQUENCE</scope>
</reference>
<protein>
    <submittedName>
        <fullName evidence="1">Uncharacterized protein</fullName>
    </submittedName>
</protein>
<proteinExistence type="predicted"/>
<sequence length="27" mass="2961">MYSITPVHPGIFVCVMSGIEVNKLIVI</sequence>
<organism evidence="1">
    <name type="scientific">marine metagenome</name>
    <dbReference type="NCBI Taxonomy" id="408172"/>
    <lineage>
        <taxon>unclassified sequences</taxon>
        <taxon>metagenomes</taxon>
        <taxon>ecological metagenomes</taxon>
    </lineage>
</organism>
<dbReference type="EMBL" id="UINC01143148">
    <property type="protein sequence ID" value="SVD31900.1"/>
    <property type="molecule type" value="Genomic_DNA"/>
</dbReference>
<evidence type="ECO:0000313" key="1">
    <source>
        <dbReference type="EMBL" id="SVD31900.1"/>
    </source>
</evidence>
<accession>A0A382UC87</accession>